<evidence type="ECO:0000256" key="4">
    <source>
        <dbReference type="ARBA" id="ARBA00023015"/>
    </source>
</evidence>
<keyword evidence="1 9" id="KW-0479">Metal-binding</keyword>
<evidence type="ECO:0000256" key="1">
    <source>
        <dbReference type="ARBA" id="ARBA00022723"/>
    </source>
</evidence>
<evidence type="ECO:0000256" key="9">
    <source>
        <dbReference type="RuleBase" id="RU369094"/>
    </source>
</evidence>
<evidence type="ECO:0000256" key="8">
    <source>
        <dbReference type="PROSITE-ProRule" id="PRU00071"/>
    </source>
</evidence>
<comment type="function">
    <text evidence="9">Transcription factor that binds specifically to a 5'-AA[AG]G-3' consensus core sequence.</text>
</comment>
<keyword evidence="6 9" id="KW-0804">Transcription</keyword>
<name>A0A371E5L0_MUCPR</name>
<keyword evidence="4 9" id="KW-0805">Transcription regulation</keyword>
<organism evidence="12 13">
    <name type="scientific">Mucuna pruriens</name>
    <name type="common">Velvet bean</name>
    <name type="synonym">Dolichos pruriens</name>
    <dbReference type="NCBI Taxonomy" id="157652"/>
    <lineage>
        <taxon>Eukaryota</taxon>
        <taxon>Viridiplantae</taxon>
        <taxon>Streptophyta</taxon>
        <taxon>Embryophyta</taxon>
        <taxon>Tracheophyta</taxon>
        <taxon>Spermatophyta</taxon>
        <taxon>Magnoliopsida</taxon>
        <taxon>eudicotyledons</taxon>
        <taxon>Gunneridae</taxon>
        <taxon>Pentapetalae</taxon>
        <taxon>rosids</taxon>
        <taxon>fabids</taxon>
        <taxon>Fabales</taxon>
        <taxon>Fabaceae</taxon>
        <taxon>Papilionoideae</taxon>
        <taxon>50 kb inversion clade</taxon>
        <taxon>NPAAA clade</taxon>
        <taxon>indigoferoid/millettioid clade</taxon>
        <taxon>Phaseoleae</taxon>
        <taxon>Mucuna</taxon>
    </lineage>
</organism>
<dbReference type="PANTHER" id="PTHR31992">
    <property type="entry name" value="DOF ZINC FINGER PROTEIN DOF1.4-RELATED"/>
    <property type="match status" value="1"/>
</dbReference>
<proteinExistence type="predicted"/>
<keyword evidence="13" id="KW-1185">Reference proteome</keyword>
<gene>
    <name evidence="12" type="primary">DOF2.4</name>
    <name evidence="12" type="ORF">CR513_60466</name>
</gene>
<feature type="compositionally biased region" description="Low complexity" evidence="10">
    <location>
        <begin position="151"/>
        <end position="166"/>
    </location>
</feature>
<dbReference type="Pfam" id="PF02701">
    <property type="entry name" value="Zn_ribbon_Dof"/>
    <property type="match status" value="1"/>
</dbReference>
<evidence type="ECO:0000259" key="11">
    <source>
        <dbReference type="PROSITE" id="PS50884"/>
    </source>
</evidence>
<dbReference type="Proteomes" id="UP000257109">
    <property type="component" value="Unassembled WGS sequence"/>
</dbReference>
<dbReference type="PROSITE" id="PS01361">
    <property type="entry name" value="ZF_DOF_1"/>
    <property type="match status" value="1"/>
</dbReference>
<dbReference type="EMBL" id="QJKJ01016213">
    <property type="protein sequence ID" value="RDX61316.1"/>
    <property type="molecule type" value="Genomic_DNA"/>
</dbReference>
<dbReference type="STRING" id="157652.A0A371E5L0"/>
<feature type="compositionally biased region" description="Low complexity" evidence="10">
    <location>
        <begin position="16"/>
        <end position="28"/>
    </location>
</feature>
<accession>A0A371E5L0</accession>
<comment type="caution">
    <text evidence="12">The sequence shown here is derived from an EMBL/GenBank/DDBJ whole genome shotgun (WGS) entry which is preliminary data.</text>
</comment>
<keyword evidence="3 9" id="KW-0862">Zinc</keyword>
<dbReference type="PROSITE" id="PS50884">
    <property type="entry name" value="ZF_DOF_2"/>
    <property type="match status" value="1"/>
</dbReference>
<dbReference type="GO" id="GO:0005634">
    <property type="term" value="C:nucleus"/>
    <property type="evidence" value="ECO:0007669"/>
    <property type="project" value="UniProtKB-SubCell"/>
</dbReference>
<keyword evidence="5 8" id="KW-0238">DNA-binding</keyword>
<evidence type="ECO:0000256" key="2">
    <source>
        <dbReference type="ARBA" id="ARBA00022771"/>
    </source>
</evidence>
<protein>
    <recommendedName>
        <fullName evidence="9">Dof zinc finger protein</fullName>
    </recommendedName>
</protein>
<dbReference type="AlphaFoldDB" id="A0A371E5L0"/>
<dbReference type="GO" id="GO:0008270">
    <property type="term" value="F:zinc ion binding"/>
    <property type="evidence" value="ECO:0007669"/>
    <property type="project" value="UniProtKB-KW"/>
</dbReference>
<dbReference type="InterPro" id="IPR003851">
    <property type="entry name" value="Znf_Dof"/>
</dbReference>
<evidence type="ECO:0000256" key="6">
    <source>
        <dbReference type="ARBA" id="ARBA00023163"/>
    </source>
</evidence>
<evidence type="ECO:0000256" key="10">
    <source>
        <dbReference type="SAM" id="MobiDB-lite"/>
    </source>
</evidence>
<keyword evidence="7 8" id="KW-0539">Nucleus</keyword>
<feature type="region of interest" description="Disordered" evidence="10">
    <location>
        <begin position="122"/>
        <end position="171"/>
    </location>
</feature>
<dbReference type="PANTHER" id="PTHR31992:SF191">
    <property type="entry name" value="DOF ZINC FINGER PROTEIN"/>
    <property type="match status" value="1"/>
</dbReference>
<feature type="domain" description="Dof-type" evidence="11">
    <location>
        <begin position="78"/>
        <end position="132"/>
    </location>
</feature>
<dbReference type="OrthoDB" id="1927254at2759"/>
<evidence type="ECO:0000313" key="12">
    <source>
        <dbReference type="EMBL" id="RDX61316.1"/>
    </source>
</evidence>
<sequence>MVYTSIPAYIDPANWQQQQPNHQQPGNNTAASSHLILPPPPPSQQHGLGGNTTTGSIRPGSMADKARMANIHMQEAQQKCPRCESSNTKFCYYNNYSLSQPRHFCKACRRYWTRGGALRNVPVGGGCRRNKRSRGTSGSNTRSPANSDRQTASAGSASTTSGSSSADMVAGLGGTGVPPSLRFMTPLHQLGDHHLGGGGGGEIGLNYGLNYGAISGPMGGIGDLNFHIGSTLNGGGSMLSGLDQWRVPQTHQFPFLSGLDASSSHGLYPFEGGSGTDGYGGAPIKVSTSGVMSQLASVKMEENHQGLGFPRQFLGVNNNPNTSEQYWSGGGATSAWTDLSAFSSSSTTKNMIVMSHLAQPNLEIASLNKDDKNDFDVSSCAAKPSER</sequence>
<comment type="subcellular location">
    <subcellularLocation>
        <location evidence="8 9">Nucleus</location>
    </subcellularLocation>
</comment>
<dbReference type="InterPro" id="IPR045174">
    <property type="entry name" value="Dof"/>
</dbReference>
<dbReference type="GO" id="GO:0003677">
    <property type="term" value="F:DNA binding"/>
    <property type="evidence" value="ECO:0007669"/>
    <property type="project" value="UniProtKB-UniRule"/>
</dbReference>
<dbReference type="GO" id="GO:0003700">
    <property type="term" value="F:DNA-binding transcription factor activity"/>
    <property type="evidence" value="ECO:0007669"/>
    <property type="project" value="UniProtKB-UniRule"/>
</dbReference>
<evidence type="ECO:0000256" key="3">
    <source>
        <dbReference type="ARBA" id="ARBA00022833"/>
    </source>
</evidence>
<evidence type="ECO:0000313" key="13">
    <source>
        <dbReference type="Proteomes" id="UP000257109"/>
    </source>
</evidence>
<evidence type="ECO:0000256" key="5">
    <source>
        <dbReference type="ARBA" id="ARBA00023125"/>
    </source>
</evidence>
<evidence type="ECO:0000256" key="7">
    <source>
        <dbReference type="ARBA" id="ARBA00023242"/>
    </source>
</evidence>
<feature type="region of interest" description="Disordered" evidence="10">
    <location>
        <begin position="16"/>
        <end position="60"/>
    </location>
</feature>
<keyword evidence="2 8" id="KW-0863">Zinc-finger</keyword>
<reference evidence="12" key="1">
    <citation type="submission" date="2018-05" db="EMBL/GenBank/DDBJ databases">
        <title>Draft genome of Mucuna pruriens seed.</title>
        <authorList>
            <person name="Nnadi N.E."/>
            <person name="Vos R."/>
            <person name="Hasami M.H."/>
            <person name="Devisetty U.K."/>
            <person name="Aguiy J.C."/>
        </authorList>
    </citation>
    <scope>NUCLEOTIDE SEQUENCE [LARGE SCALE GENOMIC DNA]</scope>
    <source>
        <strain evidence="12">JCA_2017</strain>
    </source>
</reference>